<feature type="domain" description="MAM" evidence="5">
    <location>
        <begin position="38"/>
        <end position="203"/>
    </location>
</feature>
<dbReference type="InterPro" id="IPR013320">
    <property type="entry name" value="ConA-like_dom_sf"/>
</dbReference>
<feature type="domain" description="EGF-like" evidence="4">
    <location>
        <begin position="19"/>
        <end position="52"/>
    </location>
</feature>
<dbReference type="Pfam" id="PF00629">
    <property type="entry name" value="MAM"/>
    <property type="match status" value="1"/>
</dbReference>
<evidence type="ECO:0000256" key="3">
    <source>
        <dbReference type="SAM" id="SignalP"/>
    </source>
</evidence>
<dbReference type="PROSITE" id="PS50026">
    <property type="entry name" value="EGF_3"/>
    <property type="match status" value="1"/>
</dbReference>
<dbReference type="PROSITE" id="PS01186">
    <property type="entry name" value="EGF_2"/>
    <property type="match status" value="1"/>
</dbReference>
<dbReference type="Proteomes" id="UP000005408">
    <property type="component" value="Unassembled WGS sequence"/>
</dbReference>
<sequence length="203" mass="22516">MDLQIFSIACFLVITTTGALDDCKETPCQNAGECVPRFRCACLSGWGGEYCNVKQELRHNFEDTFGFENTDDNLKGISAGPQTIPVKGYEGTSQYGKVESGASFELLTNKIANFEIKYCLQFGYFMQGQYTELIVIQENTSDGSETFLWSSESPDVFGTYGWKEFKLSFFGKPQSNLVIKGKSSDDSGLIAIDQIKVHTGNCM</sequence>
<dbReference type="Gene3D" id="2.60.120.200">
    <property type="match status" value="1"/>
</dbReference>
<organism evidence="6 7">
    <name type="scientific">Magallana gigas</name>
    <name type="common">Pacific oyster</name>
    <name type="synonym">Crassostrea gigas</name>
    <dbReference type="NCBI Taxonomy" id="29159"/>
    <lineage>
        <taxon>Eukaryota</taxon>
        <taxon>Metazoa</taxon>
        <taxon>Spiralia</taxon>
        <taxon>Lophotrochozoa</taxon>
        <taxon>Mollusca</taxon>
        <taxon>Bivalvia</taxon>
        <taxon>Autobranchia</taxon>
        <taxon>Pteriomorphia</taxon>
        <taxon>Ostreida</taxon>
        <taxon>Ostreoidea</taxon>
        <taxon>Ostreidae</taxon>
        <taxon>Magallana</taxon>
    </lineage>
</organism>
<evidence type="ECO:0000259" key="4">
    <source>
        <dbReference type="PROSITE" id="PS50026"/>
    </source>
</evidence>
<reference evidence="6" key="1">
    <citation type="submission" date="2022-08" db="UniProtKB">
        <authorList>
            <consortium name="EnsemblMetazoa"/>
        </authorList>
    </citation>
    <scope>IDENTIFICATION</scope>
    <source>
        <strain evidence="6">05x7-T-G4-1.051#20</strain>
    </source>
</reference>
<dbReference type="SMART" id="SM00181">
    <property type="entry name" value="EGF"/>
    <property type="match status" value="1"/>
</dbReference>
<keyword evidence="7" id="KW-1185">Reference proteome</keyword>
<feature type="disulfide bond" evidence="2">
    <location>
        <begin position="42"/>
        <end position="51"/>
    </location>
</feature>
<dbReference type="PROSITE" id="PS50060">
    <property type="entry name" value="MAM_2"/>
    <property type="match status" value="1"/>
</dbReference>
<comment type="caution">
    <text evidence="2">Lacks conserved residue(s) required for the propagation of feature annotation.</text>
</comment>
<dbReference type="InterPro" id="IPR000998">
    <property type="entry name" value="MAM_dom"/>
</dbReference>
<evidence type="ECO:0000313" key="6">
    <source>
        <dbReference type="EnsemblMetazoa" id="G14222.2:cds"/>
    </source>
</evidence>
<keyword evidence="3" id="KW-0732">Signal</keyword>
<dbReference type="PROSITE" id="PS00022">
    <property type="entry name" value="EGF_1"/>
    <property type="match status" value="1"/>
</dbReference>
<dbReference type="EnsemblMetazoa" id="G14222.2">
    <property type="protein sequence ID" value="G14222.2:cds"/>
    <property type="gene ID" value="G14222"/>
</dbReference>
<feature type="signal peptide" evidence="3">
    <location>
        <begin position="1"/>
        <end position="19"/>
    </location>
</feature>
<dbReference type="AlphaFoldDB" id="A0A8W8IIC2"/>
<dbReference type="SUPFAM" id="SSF49899">
    <property type="entry name" value="Concanavalin A-like lectins/glucanases"/>
    <property type="match status" value="1"/>
</dbReference>
<evidence type="ECO:0000256" key="1">
    <source>
        <dbReference type="ARBA" id="ARBA00023157"/>
    </source>
</evidence>
<accession>A0A8W8IIC2</accession>
<keyword evidence="2" id="KW-0245">EGF-like domain</keyword>
<dbReference type="CDD" id="cd00054">
    <property type="entry name" value="EGF_CA"/>
    <property type="match status" value="1"/>
</dbReference>
<proteinExistence type="predicted"/>
<evidence type="ECO:0000259" key="5">
    <source>
        <dbReference type="PROSITE" id="PS50060"/>
    </source>
</evidence>
<dbReference type="InterPro" id="IPR000742">
    <property type="entry name" value="EGF"/>
</dbReference>
<evidence type="ECO:0008006" key="8">
    <source>
        <dbReference type="Google" id="ProtNLM"/>
    </source>
</evidence>
<dbReference type="SUPFAM" id="SSF57196">
    <property type="entry name" value="EGF/Laminin"/>
    <property type="match status" value="1"/>
</dbReference>
<keyword evidence="1 2" id="KW-1015">Disulfide bond</keyword>
<dbReference type="Gene3D" id="2.10.25.10">
    <property type="entry name" value="Laminin"/>
    <property type="match status" value="1"/>
</dbReference>
<evidence type="ECO:0000256" key="2">
    <source>
        <dbReference type="PROSITE-ProRule" id="PRU00076"/>
    </source>
</evidence>
<protein>
    <recommendedName>
        <fullName evidence="8">EGF-like domain-containing protein</fullName>
    </recommendedName>
</protein>
<evidence type="ECO:0000313" key="7">
    <source>
        <dbReference type="Proteomes" id="UP000005408"/>
    </source>
</evidence>
<name>A0A8W8IIC2_MAGGI</name>
<feature type="chain" id="PRO_5036466802" description="EGF-like domain-containing protein" evidence="3">
    <location>
        <begin position="20"/>
        <end position="203"/>
    </location>
</feature>
<dbReference type="GO" id="GO:0016020">
    <property type="term" value="C:membrane"/>
    <property type="evidence" value="ECO:0007669"/>
    <property type="project" value="InterPro"/>
</dbReference>